<dbReference type="Pfam" id="PF13545">
    <property type="entry name" value="HTH_Crp_2"/>
    <property type="match status" value="1"/>
</dbReference>
<dbReference type="PRINTS" id="PR00034">
    <property type="entry name" value="HTHCRP"/>
</dbReference>
<proteinExistence type="predicted"/>
<feature type="domain" description="Cyclic nucleotide-binding" evidence="4">
    <location>
        <begin position="28"/>
        <end position="148"/>
    </location>
</feature>
<dbReference type="Proteomes" id="UP000638836">
    <property type="component" value="Unassembled WGS sequence"/>
</dbReference>
<feature type="domain" description="HTH crp-type" evidence="5">
    <location>
        <begin position="162"/>
        <end position="232"/>
    </location>
</feature>
<dbReference type="PANTHER" id="PTHR24567:SF26">
    <property type="entry name" value="REGULATORY PROTEIN YEIL"/>
    <property type="match status" value="1"/>
</dbReference>
<evidence type="ECO:0000313" key="6">
    <source>
        <dbReference type="EMBL" id="MBC9824599.1"/>
    </source>
</evidence>
<evidence type="ECO:0000256" key="1">
    <source>
        <dbReference type="ARBA" id="ARBA00023015"/>
    </source>
</evidence>
<dbReference type="CDD" id="cd00038">
    <property type="entry name" value="CAP_ED"/>
    <property type="match status" value="1"/>
</dbReference>
<dbReference type="InterPro" id="IPR036388">
    <property type="entry name" value="WH-like_DNA-bd_sf"/>
</dbReference>
<evidence type="ECO:0000259" key="5">
    <source>
        <dbReference type="PROSITE" id="PS51063"/>
    </source>
</evidence>
<dbReference type="PROSITE" id="PS51063">
    <property type="entry name" value="HTH_CRP_2"/>
    <property type="match status" value="1"/>
</dbReference>
<reference evidence="6 7" key="1">
    <citation type="journal article" date="2020" name="Microorganisms">
        <title>New Insight into Antimicrobial Compounds from Food and Marine-Sourced Carnobacterium Species through Phenotype and Genome Analyses.</title>
        <authorList>
            <person name="Begrem S."/>
            <person name="Ivaniuk F."/>
            <person name="Gigout-Chevalier F."/>
            <person name="Kolypczuk L."/>
            <person name="Bonnetot S."/>
            <person name="Leroi F."/>
            <person name="Grovel O."/>
            <person name="Delbarre-Ladrat C."/>
            <person name="Passerini D."/>
        </authorList>
    </citation>
    <scope>NUCLEOTIDE SEQUENCE [LARGE SCALE GENOMIC DNA]</scope>
    <source>
        <strain evidence="6 7">MIP2551</strain>
    </source>
</reference>
<sequence length="234" mass="26866">MNKRYFKSDHHTYECQKTEHTCIDSIPLFQSLSAEQKEKIHSLIQHKHYSRGETIYRPGETADSLYVLKSGKIRVYRLSDSGKEQLIRIVTQGEFTGELALFKKGIYEAFTEALTDCSICAIKHADFRELLLQYPMMAVEMLATISNKLGISEQQTAWATTETVRDRLLHFLISLVDSKEIEPIIELKMAKKDLASYLGTTSESLSREFARLEKEGLIEEIAYGKIKLLHFSSY</sequence>
<dbReference type="InterPro" id="IPR050397">
    <property type="entry name" value="Env_Response_Regulators"/>
</dbReference>
<keyword evidence="3" id="KW-0804">Transcription</keyword>
<comment type="caution">
    <text evidence="6">The sequence shown here is derived from an EMBL/GenBank/DDBJ whole genome shotgun (WGS) entry which is preliminary data.</text>
</comment>
<dbReference type="RefSeq" id="WP_187948530.1">
    <property type="nucleotide sequence ID" value="NZ_WNJQ01000001.1"/>
</dbReference>
<dbReference type="Pfam" id="PF00027">
    <property type="entry name" value="cNMP_binding"/>
    <property type="match status" value="1"/>
</dbReference>
<gene>
    <name evidence="6" type="ORF">GLO26_01985</name>
</gene>
<dbReference type="InterPro" id="IPR000595">
    <property type="entry name" value="cNMP-bd_dom"/>
</dbReference>
<keyword evidence="1" id="KW-0805">Transcription regulation</keyword>
<evidence type="ECO:0000256" key="2">
    <source>
        <dbReference type="ARBA" id="ARBA00023125"/>
    </source>
</evidence>
<accession>A0ABR7T9D9</accession>
<protein>
    <submittedName>
        <fullName evidence="6">Cyclic nucleotide-binding domain-containing protein</fullName>
    </submittedName>
</protein>
<dbReference type="SUPFAM" id="SSF51206">
    <property type="entry name" value="cAMP-binding domain-like"/>
    <property type="match status" value="1"/>
</dbReference>
<dbReference type="PROSITE" id="PS50042">
    <property type="entry name" value="CNMP_BINDING_3"/>
    <property type="match status" value="1"/>
</dbReference>
<dbReference type="Gene3D" id="1.10.10.10">
    <property type="entry name" value="Winged helix-like DNA-binding domain superfamily/Winged helix DNA-binding domain"/>
    <property type="match status" value="1"/>
</dbReference>
<keyword evidence="7" id="KW-1185">Reference proteome</keyword>
<dbReference type="PANTHER" id="PTHR24567">
    <property type="entry name" value="CRP FAMILY TRANSCRIPTIONAL REGULATORY PROTEIN"/>
    <property type="match status" value="1"/>
</dbReference>
<dbReference type="Gene3D" id="2.60.120.10">
    <property type="entry name" value="Jelly Rolls"/>
    <property type="match status" value="1"/>
</dbReference>
<keyword evidence="2" id="KW-0238">DNA-binding</keyword>
<name>A0ABR7T9D9_9LACT</name>
<organism evidence="6 7">
    <name type="scientific">Carnobacterium inhibens</name>
    <dbReference type="NCBI Taxonomy" id="147709"/>
    <lineage>
        <taxon>Bacteria</taxon>
        <taxon>Bacillati</taxon>
        <taxon>Bacillota</taxon>
        <taxon>Bacilli</taxon>
        <taxon>Lactobacillales</taxon>
        <taxon>Carnobacteriaceae</taxon>
        <taxon>Carnobacterium</taxon>
    </lineage>
</organism>
<dbReference type="SMART" id="SM00100">
    <property type="entry name" value="cNMP"/>
    <property type="match status" value="1"/>
</dbReference>
<dbReference type="SMART" id="SM00419">
    <property type="entry name" value="HTH_CRP"/>
    <property type="match status" value="1"/>
</dbReference>
<dbReference type="InterPro" id="IPR018490">
    <property type="entry name" value="cNMP-bd_dom_sf"/>
</dbReference>
<evidence type="ECO:0000256" key="3">
    <source>
        <dbReference type="ARBA" id="ARBA00023163"/>
    </source>
</evidence>
<dbReference type="InterPro" id="IPR036390">
    <property type="entry name" value="WH_DNA-bd_sf"/>
</dbReference>
<dbReference type="InterPro" id="IPR012318">
    <property type="entry name" value="HTH_CRP"/>
</dbReference>
<evidence type="ECO:0000313" key="7">
    <source>
        <dbReference type="Proteomes" id="UP000638836"/>
    </source>
</evidence>
<evidence type="ECO:0000259" key="4">
    <source>
        <dbReference type="PROSITE" id="PS50042"/>
    </source>
</evidence>
<dbReference type="InterPro" id="IPR014710">
    <property type="entry name" value="RmlC-like_jellyroll"/>
</dbReference>
<dbReference type="EMBL" id="WNJQ01000001">
    <property type="protein sequence ID" value="MBC9824599.1"/>
    <property type="molecule type" value="Genomic_DNA"/>
</dbReference>
<dbReference type="SUPFAM" id="SSF46785">
    <property type="entry name" value="Winged helix' DNA-binding domain"/>
    <property type="match status" value="1"/>
</dbReference>